<evidence type="ECO:0000256" key="1">
    <source>
        <dbReference type="SAM" id="SignalP"/>
    </source>
</evidence>
<feature type="signal peptide" evidence="1">
    <location>
        <begin position="1"/>
        <end position="27"/>
    </location>
</feature>
<reference evidence="2 3" key="1">
    <citation type="journal article" date="2020" name="Nature">
        <title>Bacterial chemolithoautotrophy via manganese oxidation.</title>
        <authorList>
            <person name="Yu H."/>
            <person name="Leadbetter J.R."/>
        </authorList>
    </citation>
    <scope>NUCLEOTIDE SEQUENCE [LARGE SCALE GENOMIC DNA]</scope>
    <source>
        <strain evidence="2 3">Mn-1</strain>
    </source>
</reference>
<sequence length="181" mass="20102">MMKKATLLFRLAGGILLFSLFAAPAPAEPGRSSESPAAPAAKEAAGRRDILVEIFLAPERKNEAAAVKKEFEALSITKVRPQVFRKGHPPRNIGFGKEIPADVARQAIQLALKYNDGIEFLLPEKRLAAHYIGIGVSIFDEAFQFPVSPEELKRISDPSLTDDQFHQLYREMTDKPPRINH</sequence>
<name>A0A7X6DP99_9BACT</name>
<dbReference type="EMBL" id="VTOW01000001">
    <property type="protein sequence ID" value="NKE70815.1"/>
    <property type="molecule type" value="Genomic_DNA"/>
</dbReference>
<organism evidence="2 3">
    <name type="scientific">Candidatus Manganitrophus noduliformans</name>
    <dbReference type="NCBI Taxonomy" id="2606439"/>
    <lineage>
        <taxon>Bacteria</taxon>
        <taxon>Pseudomonadati</taxon>
        <taxon>Nitrospirota</taxon>
        <taxon>Nitrospiria</taxon>
        <taxon>Candidatus Troglogloeales</taxon>
        <taxon>Candidatus Manganitrophaceae</taxon>
        <taxon>Candidatus Manganitrophus</taxon>
    </lineage>
</organism>
<keyword evidence="3" id="KW-1185">Reference proteome</keyword>
<dbReference type="Proteomes" id="UP000534783">
    <property type="component" value="Unassembled WGS sequence"/>
</dbReference>
<dbReference type="RefSeq" id="WP_168059049.1">
    <property type="nucleotide sequence ID" value="NZ_VTOW01000001.1"/>
</dbReference>
<keyword evidence="1" id="KW-0732">Signal</keyword>
<comment type="caution">
    <text evidence="2">The sequence shown here is derived from an EMBL/GenBank/DDBJ whole genome shotgun (WGS) entry which is preliminary data.</text>
</comment>
<accession>A0A7X6DP99</accession>
<feature type="chain" id="PRO_5030967364" evidence="1">
    <location>
        <begin position="28"/>
        <end position="181"/>
    </location>
</feature>
<evidence type="ECO:0000313" key="3">
    <source>
        <dbReference type="Proteomes" id="UP000534783"/>
    </source>
</evidence>
<evidence type="ECO:0000313" key="2">
    <source>
        <dbReference type="EMBL" id="NKE70815.1"/>
    </source>
</evidence>
<dbReference type="AlphaFoldDB" id="A0A7X6DP99"/>
<proteinExistence type="predicted"/>
<gene>
    <name evidence="2" type="ORF">MNODULE_08700</name>
</gene>
<protein>
    <submittedName>
        <fullName evidence="2">Uncharacterized protein</fullName>
    </submittedName>
</protein>